<dbReference type="RefSeq" id="WP_161020136.1">
    <property type="nucleotide sequence ID" value="NZ_WWCP01000018.1"/>
</dbReference>
<reference evidence="1 2" key="1">
    <citation type="submission" date="2019-12" db="EMBL/GenBank/DDBJ databases">
        <title>Novel species isolated from a subtropical stream in China.</title>
        <authorList>
            <person name="Lu H."/>
        </authorList>
    </citation>
    <scope>NUCLEOTIDE SEQUENCE [LARGE SCALE GENOMIC DNA]</scope>
    <source>
        <strain evidence="1 2">FT50W</strain>
    </source>
</reference>
<name>A0A6L8MN38_9BURK</name>
<comment type="caution">
    <text evidence="1">The sequence shown here is derived from an EMBL/GenBank/DDBJ whole genome shotgun (WGS) entry which is preliminary data.</text>
</comment>
<proteinExistence type="predicted"/>
<dbReference type="InterPro" id="IPR001363">
    <property type="entry name" value="Prot_inh_fetuin_CS"/>
</dbReference>
<sequence>MNFTLPQNWPLPDEYMLEIGRLSANFSVMESGVNMAIGKLMGYEGVHDWRAAVVVAHLNFKQRVDMLETLCHELHDEFPALADYAKVMSDIKKAQNGRNRFLHQSLFYDKKSGTVSSVSLSARGQMKPRIDAVSLQDIQRVSAESHLATLSLHQLITGSKYAPIWERQNQEVDSGQNAT</sequence>
<gene>
    <name evidence="1" type="ORF">GTP44_15495</name>
</gene>
<evidence type="ECO:0000313" key="1">
    <source>
        <dbReference type="EMBL" id="MYM83352.1"/>
    </source>
</evidence>
<dbReference type="Proteomes" id="UP000474565">
    <property type="component" value="Unassembled WGS sequence"/>
</dbReference>
<dbReference type="GO" id="GO:0005615">
    <property type="term" value="C:extracellular space"/>
    <property type="evidence" value="ECO:0007669"/>
    <property type="project" value="InterPro"/>
</dbReference>
<protein>
    <submittedName>
        <fullName evidence="1">Uncharacterized protein</fullName>
    </submittedName>
</protein>
<accession>A0A6L8MN38</accession>
<dbReference type="PROSITE" id="PS01255">
    <property type="entry name" value="FETUIN_2"/>
    <property type="match status" value="1"/>
</dbReference>
<organism evidence="1 2">
    <name type="scientific">Duganella lactea</name>
    <dbReference type="NCBI Taxonomy" id="2692173"/>
    <lineage>
        <taxon>Bacteria</taxon>
        <taxon>Pseudomonadati</taxon>
        <taxon>Pseudomonadota</taxon>
        <taxon>Betaproteobacteria</taxon>
        <taxon>Burkholderiales</taxon>
        <taxon>Oxalobacteraceae</taxon>
        <taxon>Telluria group</taxon>
        <taxon>Duganella</taxon>
    </lineage>
</organism>
<evidence type="ECO:0000313" key="2">
    <source>
        <dbReference type="Proteomes" id="UP000474565"/>
    </source>
</evidence>
<dbReference type="EMBL" id="WWCP01000018">
    <property type="protein sequence ID" value="MYM83352.1"/>
    <property type="molecule type" value="Genomic_DNA"/>
</dbReference>
<dbReference type="AlphaFoldDB" id="A0A6L8MN38"/>